<dbReference type="PANTHER" id="PTHR11008:SF41">
    <property type="entry name" value="RE70318P"/>
    <property type="match status" value="1"/>
</dbReference>
<dbReference type="SMART" id="SM00700">
    <property type="entry name" value="JHBP"/>
    <property type="match status" value="1"/>
</dbReference>
<dbReference type="EMBL" id="CAKOGL010000022">
    <property type="protein sequence ID" value="CAH2099571.1"/>
    <property type="molecule type" value="Genomic_DNA"/>
</dbReference>
<evidence type="ECO:0000256" key="4">
    <source>
        <dbReference type="SAM" id="SignalP"/>
    </source>
</evidence>
<feature type="chain" id="PRO_5043942147" description="Takeout" evidence="4">
    <location>
        <begin position="17"/>
        <end position="248"/>
    </location>
</feature>
<dbReference type="FunFam" id="3.15.10.30:FF:000001">
    <property type="entry name" value="Takeout-like protein 1"/>
    <property type="match status" value="1"/>
</dbReference>
<dbReference type="Pfam" id="PF06585">
    <property type="entry name" value="JHBP"/>
    <property type="match status" value="1"/>
</dbReference>
<keyword evidence="2" id="KW-0090">Biological rhythms</keyword>
<evidence type="ECO:0000256" key="1">
    <source>
        <dbReference type="ARBA" id="ARBA00022729"/>
    </source>
</evidence>
<sequence>MTKILLILTALQVVYGSNKSFINFGSFICPREDKALGQCLRNAFNSYVPQLATGVPEYGVPPCEPLLVPAISIQQSAGPISVTSSYTDVSVTGPSKMRVKNVEVDSKKHQVIASLYIPELRMKGNYNLKGQLFMLPIEGDGVFYAKYDDIDATVTIILGRKRRPNSVDALACKSLEVKFHVGNASMKLENLFGGDSDLGNAMNKFLNENWEKLSNELQAPMEKALQDVLKPLADHAFSILDADDVLLP</sequence>
<protein>
    <recommendedName>
        <fullName evidence="7">Takeout</fullName>
    </recommendedName>
</protein>
<comment type="similarity">
    <text evidence="3">Belongs to the TO family.</text>
</comment>
<comment type="caution">
    <text evidence="5">The sequence shown here is derived from an EMBL/GenBank/DDBJ whole genome shotgun (WGS) entry which is preliminary data.</text>
</comment>
<keyword evidence="1 4" id="KW-0732">Signal</keyword>
<keyword evidence="6" id="KW-1185">Reference proteome</keyword>
<evidence type="ECO:0000313" key="6">
    <source>
        <dbReference type="Proteomes" id="UP001153954"/>
    </source>
</evidence>
<gene>
    <name evidence="5" type="ORF">EEDITHA_LOCUS14530</name>
</gene>
<dbReference type="Gene3D" id="3.15.10.30">
    <property type="entry name" value="Haemolymph juvenile hormone binding protein"/>
    <property type="match status" value="1"/>
</dbReference>
<dbReference type="InterPro" id="IPR038606">
    <property type="entry name" value="To_sf"/>
</dbReference>
<proteinExistence type="inferred from homology"/>
<dbReference type="Proteomes" id="UP001153954">
    <property type="component" value="Unassembled WGS sequence"/>
</dbReference>
<organism evidence="5 6">
    <name type="scientific">Euphydryas editha</name>
    <name type="common">Edith's checkerspot</name>
    <dbReference type="NCBI Taxonomy" id="104508"/>
    <lineage>
        <taxon>Eukaryota</taxon>
        <taxon>Metazoa</taxon>
        <taxon>Ecdysozoa</taxon>
        <taxon>Arthropoda</taxon>
        <taxon>Hexapoda</taxon>
        <taxon>Insecta</taxon>
        <taxon>Pterygota</taxon>
        <taxon>Neoptera</taxon>
        <taxon>Endopterygota</taxon>
        <taxon>Lepidoptera</taxon>
        <taxon>Glossata</taxon>
        <taxon>Ditrysia</taxon>
        <taxon>Papilionoidea</taxon>
        <taxon>Nymphalidae</taxon>
        <taxon>Nymphalinae</taxon>
        <taxon>Euphydryas</taxon>
    </lineage>
</organism>
<evidence type="ECO:0000256" key="2">
    <source>
        <dbReference type="ARBA" id="ARBA00023108"/>
    </source>
</evidence>
<name>A0AAU9UIZ1_EUPED</name>
<dbReference type="AlphaFoldDB" id="A0AAU9UIZ1"/>
<dbReference type="GO" id="GO:0007623">
    <property type="term" value="P:circadian rhythm"/>
    <property type="evidence" value="ECO:0007669"/>
    <property type="project" value="UniProtKB-ARBA"/>
</dbReference>
<evidence type="ECO:0000313" key="5">
    <source>
        <dbReference type="EMBL" id="CAH2099571.1"/>
    </source>
</evidence>
<dbReference type="InterPro" id="IPR010562">
    <property type="entry name" value="Haemolymph_juvenile_hormone-bd"/>
</dbReference>
<reference evidence="5" key="1">
    <citation type="submission" date="2022-03" db="EMBL/GenBank/DDBJ databases">
        <authorList>
            <person name="Tunstrom K."/>
        </authorList>
    </citation>
    <scope>NUCLEOTIDE SEQUENCE</scope>
</reference>
<evidence type="ECO:0008006" key="7">
    <source>
        <dbReference type="Google" id="ProtNLM"/>
    </source>
</evidence>
<accession>A0AAU9UIZ1</accession>
<dbReference type="PANTHER" id="PTHR11008">
    <property type="entry name" value="PROTEIN TAKEOUT-LIKE PROTEIN"/>
    <property type="match status" value="1"/>
</dbReference>
<feature type="signal peptide" evidence="4">
    <location>
        <begin position="1"/>
        <end position="16"/>
    </location>
</feature>
<evidence type="ECO:0000256" key="3">
    <source>
        <dbReference type="ARBA" id="ARBA00060902"/>
    </source>
</evidence>